<dbReference type="Gramene" id="A07p19200.2_BraZ1">
    <property type="protein sequence ID" value="A07p19200.2_BraZ1.CDS.1"/>
    <property type="gene ID" value="A07g19200.2_BraZ1"/>
</dbReference>
<gene>
    <name evidence="1" type="ORF">BRAPAZ1V2_A07P19200.2</name>
</gene>
<evidence type="ECO:0000313" key="2">
    <source>
        <dbReference type="Proteomes" id="UP000694005"/>
    </source>
</evidence>
<name>A0A8D9M8H5_BRACM</name>
<reference evidence="1 2" key="1">
    <citation type="submission" date="2021-07" db="EMBL/GenBank/DDBJ databases">
        <authorList>
            <consortium name="Genoscope - CEA"/>
            <person name="William W."/>
        </authorList>
    </citation>
    <scope>NUCLEOTIDE SEQUENCE [LARGE SCALE GENOMIC DNA]</scope>
</reference>
<evidence type="ECO:0000313" key="1">
    <source>
        <dbReference type="EMBL" id="CAG7902276.1"/>
    </source>
</evidence>
<feature type="non-terminal residue" evidence="1">
    <location>
        <position position="1"/>
    </location>
</feature>
<dbReference type="EMBL" id="LS974623">
    <property type="protein sequence ID" value="CAG7902276.1"/>
    <property type="molecule type" value="Genomic_DNA"/>
</dbReference>
<accession>A0A8D9M8H5</accession>
<protein>
    <submittedName>
        <fullName evidence="1">Uncharacterized protein</fullName>
    </submittedName>
</protein>
<sequence>FLFLLVSPTRFAFPHDRFNTSVCFWKVSWKIGSSFHMKKKKRKELYLNWAVNETQKPCLWEYSSGLAITISLTSGLVWSG</sequence>
<dbReference type="AlphaFoldDB" id="A0A8D9M8H5"/>
<organism evidence="1 2">
    <name type="scientific">Brassica campestris</name>
    <name type="common">Field mustard</name>
    <dbReference type="NCBI Taxonomy" id="3711"/>
    <lineage>
        <taxon>Eukaryota</taxon>
        <taxon>Viridiplantae</taxon>
        <taxon>Streptophyta</taxon>
        <taxon>Embryophyta</taxon>
        <taxon>Tracheophyta</taxon>
        <taxon>Spermatophyta</taxon>
        <taxon>Magnoliopsida</taxon>
        <taxon>eudicotyledons</taxon>
        <taxon>Gunneridae</taxon>
        <taxon>Pentapetalae</taxon>
        <taxon>rosids</taxon>
        <taxon>malvids</taxon>
        <taxon>Brassicales</taxon>
        <taxon>Brassicaceae</taxon>
        <taxon>Brassiceae</taxon>
        <taxon>Brassica</taxon>
    </lineage>
</organism>
<proteinExistence type="predicted"/>
<dbReference type="Proteomes" id="UP000694005">
    <property type="component" value="Chromosome A07"/>
</dbReference>